<dbReference type="PROSITE" id="PS00237">
    <property type="entry name" value="G_PROTEIN_RECEP_F1_1"/>
    <property type="match status" value="1"/>
</dbReference>
<evidence type="ECO:0000256" key="4">
    <source>
        <dbReference type="ARBA" id="ARBA00022989"/>
    </source>
</evidence>
<dbReference type="EMBL" id="CALNXJ010000008">
    <property type="protein sequence ID" value="CAH3046181.1"/>
    <property type="molecule type" value="Genomic_DNA"/>
</dbReference>
<accession>A0AAU9W313</accession>
<feature type="transmembrane region" description="Helical" evidence="10">
    <location>
        <begin position="87"/>
        <end position="112"/>
    </location>
</feature>
<dbReference type="PANTHER" id="PTHR24249">
    <property type="entry name" value="HISTAMINE RECEPTOR-RELATED G-PROTEIN COUPLED RECEPTOR"/>
    <property type="match status" value="1"/>
</dbReference>
<dbReference type="PROSITE" id="PS50262">
    <property type="entry name" value="G_PROTEIN_RECEP_F1_2"/>
    <property type="match status" value="1"/>
</dbReference>
<keyword evidence="6 10" id="KW-0472">Membrane</keyword>
<feature type="transmembrane region" description="Helical" evidence="10">
    <location>
        <begin position="164"/>
        <end position="188"/>
    </location>
</feature>
<dbReference type="GO" id="GO:0004930">
    <property type="term" value="F:G protein-coupled receptor activity"/>
    <property type="evidence" value="ECO:0007669"/>
    <property type="project" value="UniProtKB-KW"/>
</dbReference>
<evidence type="ECO:0000256" key="10">
    <source>
        <dbReference type="SAM" id="Phobius"/>
    </source>
</evidence>
<keyword evidence="5 9" id="KW-0297">G-protein coupled receptor</keyword>
<name>A0AAU9W313_9CNID</name>
<dbReference type="SUPFAM" id="SSF81321">
    <property type="entry name" value="Family A G protein-coupled receptor-like"/>
    <property type="match status" value="1"/>
</dbReference>
<reference evidence="12 13" key="1">
    <citation type="submission" date="2022-05" db="EMBL/GenBank/DDBJ databases">
        <authorList>
            <consortium name="Genoscope - CEA"/>
            <person name="William W."/>
        </authorList>
    </citation>
    <scope>NUCLEOTIDE SEQUENCE [LARGE SCALE GENOMIC DNA]</scope>
</reference>
<dbReference type="Gene3D" id="1.20.1070.10">
    <property type="entry name" value="Rhodopsin 7-helix transmembrane proteins"/>
    <property type="match status" value="1"/>
</dbReference>
<evidence type="ECO:0000256" key="7">
    <source>
        <dbReference type="ARBA" id="ARBA00023170"/>
    </source>
</evidence>
<dbReference type="SMART" id="SM01381">
    <property type="entry name" value="7TM_GPCR_Srsx"/>
    <property type="match status" value="1"/>
</dbReference>
<feature type="transmembrane region" description="Helical" evidence="10">
    <location>
        <begin position="133"/>
        <end position="152"/>
    </location>
</feature>
<keyword evidence="4 10" id="KW-1133">Transmembrane helix</keyword>
<evidence type="ECO:0000256" key="3">
    <source>
        <dbReference type="ARBA" id="ARBA00022692"/>
    </source>
</evidence>
<dbReference type="InterPro" id="IPR000276">
    <property type="entry name" value="GPCR_Rhodpsn"/>
</dbReference>
<evidence type="ECO:0000256" key="9">
    <source>
        <dbReference type="RuleBase" id="RU000688"/>
    </source>
</evidence>
<evidence type="ECO:0000256" key="6">
    <source>
        <dbReference type="ARBA" id="ARBA00023136"/>
    </source>
</evidence>
<organism evidence="12 13">
    <name type="scientific">Pocillopora meandrina</name>
    <dbReference type="NCBI Taxonomy" id="46732"/>
    <lineage>
        <taxon>Eukaryota</taxon>
        <taxon>Metazoa</taxon>
        <taxon>Cnidaria</taxon>
        <taxon>Anthozoa</taxon>
        <taxon>Hexacorallia</taxon>
        <taxon>Scleractinia</taxon>
        <taxon>Astrocoeniina</taxon>
        <taxon>Pocilloporidae</taxon>
        <taxon>Pocillopora</taxon>
    </lineage>
</organism>
<dbReference type="Proteomes" id="UP001159428">
    <property type="component" value="Unassembled WGS sequence"/>
</dbReference>
<dbReference type="PANTHER" id="PTHR24249:SF372">
    <property type="entry name" value="G-PROTEIN COUPLED RECEPTORS FAMILY 1 PROFILE DOMAIN-CONTAINING PROTEIN"/>
    <property type="match status" value="1"/>
</dbReference>
<evidence type="ECO:0000256" key="5">
    <source>
        <dbReference type="ARBA" id="ARBA00023040"/>
    </source>
</evidence>
<evidence type="ECO:0000256" key="1">
    <source>
        <dbReference type="ARBA" id="ARBA00004651"/>
    </source>
</evidence>
<evidence type="ECO:0000313" key="12">
    <source>
        <dbReference type="EMBL" id="CAH3046181.1"/>
    </source>
</evidence>
<feature type="transmembrane region" description="Helical" evidence="10">
    <location>
        <begin position="223"/>
        <end position="248"/>
    </location>
</feature>
<evidence type="ECO:0000256" key="2">
    <source>
        <dbReference type="ARBA" id="ARBA00022475"/>
    </source>
</evidence>
<feature type="transmembrane region" description="Helical" evidence="10">
    <location>
        <begin position="53"/>
        <end position="75"/>
    </location>
</feature>
<dbReference type="InterPro" id="IPR050569">
    <property type="entry name" value="TAAR"/>
</dbReference>
<dbReference type="CDD" id="cd00637">
    <property type="entry name" value="7tm_classA_rhodopsin-like"/>
    <property type="match status" value="1"/>
</dbReference>
<feature type="domain" description="G-protein coupled receptors family 1 profile" evidence="11">
    <location>
        <begin position="32"/>
        <end position="283"/>
    </location>
</feature>
<evidence type="ECO:0000259" key="11">
    <source>
        <dbReference type="PROSITE" id="PS50262"/>
    </source>
</evidence>
<sequence length="305" mass="35178">MNMSCPEVHLSNAASIVLSLWFSLSGLAAVFGNAVVLWLFYRNESLRTMSNRFLASLSVADFLVGLVIDPVWIVIRCLIQPSDTHGIMFYVIEMLWIHTTTATTYSVCCVSIDRFIAIRFPFRYQHMVTKKRCYAVISAVWLISLLAPFSRILVKHGEYMMNENLSLCLIVTAFVLPLFVITFCYVLIFKTARKQFRRISLGENLQDKNIKSRTKENLKAIKTVGVVLSVYIASWLPSMVFLAIQYYYVSENLKCADEKVYFAVWPWVEAIAFTSSAINPWIYFIRSEDFRQALRRSFPRLPSFL</sequence>
<evidence type="ECO:0000256" key="8">
    <source>
        <dbReference type="ARBA" id="ARBA00023224"/>
    </source>
</evidence>
<proteinExistence type="inferred from homology"/>
<dbReference type="InterPro" id="IPR017452">
    <property type="entry name" value="GPCR_Rhodpsn_7TM"/>
</dbReference>
<comment type="subcellular location">
    <subcellularLocation>
        <location evidence="1">Cell membrane</location>
        <topology evidence="1">Multi-pass membrane protein</topology>
    </subcellularLocation>
</comment>
<gene>
    <name evidence="12" type="ORF">PMEA_00033134</name>
</gene>
<evidence type="ECO:0000313" key="13">
    <source>
        <dbReference type="Proteomes" id="UP001159428"/>
    </source>
</evidence>
<keyword evidence="13" id="KW-1185">Reference proteome</keyword>
<comment type="similarity">
    <text evidence="9">Belongs to the G-protein coupled receptor 1 family.</text>
</comment>
<keyword evidence="3 9" id="KW-0812">Transmembrane</keyword>
<protein>
    <recommendedName>
        <fullName evidence="11">G-protein coupled receptors family 1 profile domain-containing protein</fullName>
    </recommendedName>
</protein>
<dbReference type="GO" id="GO:0005886">
    <property type="term" value="C:plasma membrane"/>
    <property type="evidence" value="ECO:0007669"/>
    <property type="project" value="UniProtKB-SubCell"/>
</dbReference>
<feature type="transmembrane region" description="Helical" evidence="10">
    <location>
        <begin position="260"/>
        <end position="285"/>
    </location>
</feature>
<keyword evidence="7 9" id="KW-0675">Receptor</keyword>
<dbReference type="AlphaFoldDB" id="A0AAU9W313"/>
<dbReference type="PRINTS" id="PR00237">
    <property type="entry name" value="GPCRRHODOPSN"/>
</dbReference>
<keyword evidence="2" id="KW-1003">Cell membrane</keyword>
<keyword evidence="8 9" id="KW-0807">Transducer</keyword>
<dbReference type="Pfam" id="PF00001">
    <property type="entry name" value="7tm_1"/>
    <property type="match status" value="1"/>
</dbReference>
<comment type="caution">
    <text evidence="12">The sequence shown here is derived from an EMBL/GenBank/DDBJ whole genome shotgun (WGS) entry which is preliminary data.</text>
</comment>
<feature type="transmembrane region" description="Helical" evidence="10">
    <location>
        <begin position="20"/>
        <end position="41"/>
    </location>
</feature>